<proteinExistence type="inferred from homology"/>
<dbReference type="PROSITE" id="PS00687">
    <property type="entry name" value="ALDEHYDE_DEHYDR_GLU"/>
    <property type="match status" value="1"/>
</dbReference>
<evidence type="ECO:0000313" key="5">
    <source>
        <dbReference type="EMBL" id="MDM7854258.1"/>
    </source>
</evidence>
<keyword evidence="1 3" id="KW-0560">Oxidoreductase</keyword>
<dbReference type="InterPro" id="IPR016162">
    <property type="entry name" value="Ald_DH_N"/>
</dbReference>
<gene>
    <name evidence="5" type="ORF">QRT04_04875</name>
</gene>
<name>A0ABT7SDJ3_9CELL</name>
<comment type="similarity">
    <text evidence="3">Belongs to the aldehyde dehydrogenase family.</text>
</comment>
<accession>A0ABT7SDJ3</accession>
<organism evidence="5 6">
    <name type="scientific">Cellulomonas alba</name>
    <dbReference type="NCBI Taxonomy" id="3053467"/>
    <lineage>
        <taxon>Bacteria</taxon>
        <taxon>Bacillati</taxon>
        <taxon>Actinomycetota</taxon>
        <taxon>Actinomycetes</taxon>
        <taxon>Micrococcales</taxon>
        <taxon>Cellulomonadaceae</taxon>
        <taxon>Cellulomonas</taxon>
    </lineage>
</organism>
<dbReference type="Gene3D" id="3.40.309.10">
    <property type="entry name" value="Aldehyde Dehydrogenase, Chain A, domain 2"/>
    <property type="match status" value="1"/>
</dbReference>
<dbReference type="EC" id="1.2.1.79" evidence="5"/>
<evidence type="ECO:0000256" key="1">
    <source>
        <dbReference type="ARBA" id="ARBA00023002"/>
    </source>
</evidence>
<reference evidence="5 6" key="1">
    <citation type="submission" date="2023-06" db="EMBL/GenBank/DDBJ databases">
        <title>Cellulomonas sp. MW4 Whole genome sequence.</title>
        <authorList>
            <person name="Park S."/>
        </authorList>
    </citation>
    <scope>NUCLEOTIDE SEQUENCE [LARGE SCALE GENOMIC DNA]</scope>
    <source>
        <strain evidence="5 6">MW4</strain>
    </source>
</reference>
<feature type="active site" evidence="2">
    <location>
        <position position="270"/>
    </location>
</feature>
<dbReference type="GO" id="GO:0036243">
    <property type="term" value="F:succinate-semialdehyde dehydrogenase (NADP+) activity"/>
    <property type="evidence" value="ECO:0007669"/>
    <property type="project" value="UniProtKB-EC"/>
</dbReference>
<evidence type="ECO:0000313" key="6">
    <source>
        <dbReference type="Proteomes" id="UP001529338"/>
    </source>
</evidence>
<feature type="domain" description="Aldehyde dehydrogenase" evidence="4">
    <location>
        <begin position="44"/>
        <end position="497"/>
    </location>
</feature>
<dbReference type="Gene3D" id="3.40.605.10">
    <property type="entry name" value="Aldehyde Dehydrogenase, Chain A, domain 1"/>
    <property type="match status" value="1"/>
</dbReference>
<sequence>MAHDPGHAELHDPETDPLATYVLEPDDVRSLLQRVAAGPAATTRTTHAPYTGGPIAAVPQSTPDDVAQAARRARAAQRLWAARPVRERAEVLLRLHDLVLEHQSDVLDLIQLENGKSRAAAYEEVVGIALATRHYGRKAAAYLAPRRVRGLLPVLTGATVLRHPVGVVGVVAPWNFPLLLTLGDAVPALAAGNAVIVKPDTQGTLTALWAVEQLEAAGMPAGLVQVVVGDGEIGAAVVDNVDHVVFTGSTATGRVVGAQAGRRLIGATLELGGKNPMYVAEDVDVEVVAEGAVRACFAGTGQVCVSIERIYVHEDVADAFVEAFVRRTRALRIGAGLDYRADVGSLTTTAQLAKVVEHVEDALTHGATVLAGGVHRTDLGPLFYEPTILDGVTADARVFREETFGPVVSIYRVASDDEAVAAMNDTDAGLNASVWTRDTARGRALAARVRAGSVNVNEGYAATWGTIAAPQSGWGVSGVGARNGREGLWAVTEQQTVAVQRGAFGVRALPGLGGAGLGRLYELPAEAWTAVFTNALKGMRRAGLS</sequence>
<protein>
    <submittedName>
        <fullName evidence="5">Succinic semialdehyde dehydrogenase</fullName>
        <ecNumber evidence="5">1.2.1.79</ecNumber>
    </submittedName>
</protein>
<dbReference type="RefSeq" id="WP_289453929.1">
    <property type="nucleotide sequence ID" value="NZ_JAUCGQ010000001.1"/>
</dbReference>
<dbReference type="InterPro" id="IPR029510">
    <property type="entry name" value="Ald_DH_CS_GLU"/>
</dbReference>
<evidence type="ECO:0000259" key="4">
    <source>
        <dbReference type="Pfam" id="PF00171"/>
    </source>
</evidence>
<dbReference type="InterPro" id="IPR016163">
    <property type="entry name" value="Ald_DH_C"/>
</dbReference>
<keyword evidence="6" id="KW-1185">Reference proteome</keyword>
<dbReference type="InterPro" id="IPR016161">
    <property type="entry name" value="Ald_DH/histidinol_DH"/>
</dbReference>
<comment type="caution">
    <text evidence="5">The sequence shown here is derived from an EMBL/GenBank/DDBJ whole genome shotgun (WGS) entry which is preliminary data.</text>
</comment>
<dbReference type="Pfam" id="PF00171">
    <property type="entry name" value="Aldedh"/>
    <property type="match status" value="1"/>
</dbReference>
<dbReference type="SUPFAM" id="SSF53720">
    <property type="entry name" value="ALDH-like"/>
    <property type="match status" value="1"/>
</dbReference>
<dbReference type="NCBIfam" id="NF006916">
    <property type="entry name" value="PRK09407.1"/>
    <property type="match status" value="1"/>
</dbReference>
<dbReference type="EMBL" id="JAUCGQ010000001">
    <property type="protein sequence ID" value="MDM7854258.1"/>
    <property type="molecule type" value="Genomic_DNA"/>
</dbReference>
<dbReference type="Proteomes" id="UP001529338">
    <property type="component" value="Unassembled WGS sequence"/>
</dbReference>
<evidence type="ECO:0000256" key="2">
    <source>
        <dbReference type="PROSITE-ProRule" id="PRU10007"/>
    </source>
</evidence>
<evidence type="ECO:0000256" key="3">
    <source>
        <dbReference type="RuleBase" id="RU003345"/>
    </source>
</evidence>
<dbReference type="InterPro" id="IPR015590">
    <property type="entry name" value="Aldehyde_DH_dom"/>
</dbReference>
<dbReference type="PANTHER" id="PTHR11699">
    <property type="entry name" value="ALDEHYDE DEHYDROGENASE-RELATED"/>
    <property type="match status" value="1"/>
</dbReference>